<accession>A0A812QZE5</accession>
<organism evidence="1 2">
    <name type="scientific">Symbiodinium pilosum</name>
    <name type="common">Dinoflagellate</name>
    <dbReference type="NCBI Taxonomy" id="2952"/>
    <lineage>
        <taxon>Eukaryota</taxon>
        <taxon>Sar</taxon>
        <taxon>Alveolata</taxon>
        <taxon>Dinophyceae</taxon>
        <taxon>Suessiales</taxon>
        <taxon>Symbiodiniaceae</taxon>
        <taxon>Symbiodinium</taxon>
    </lineage>
</organism>
<evidence type="ECO:0000313" key="1">
    <source>
        <dbReference type="EMBL" id="CAE7411551.1"/>
    </source>
</evidence>
<gene>
    <name evidence="1" type="ORF">SPIL2461_LOCUS10141</name>
</gene>
<comment type="caution">
    <text evidence="1">The sequence shown here is derived from an EMBL/GenBank/DDBJ whole genome shotgun (WGS) entry which is preliminary data.</text>
</comment>
<sequence>MLYAEALLFLDGPSRSGESAALMAHAMAQTRSVPREVLEALGNTWPLDIAARQFEEIFVSTQPAAFQEEAKPAGRQTSQAAIVICECGVQDGSWLAELIPHELVATIFLYDVCDPRTSLPNMLSTAAFRDRCAQADGKPLPDTRPDCPGEVILQHMLRHAADGAEFLAYLPSIPPNEYEQHLYSMAFKSLAKRSLSVEFLALGHSRTTPRVLDPCQRVMLTTLGINGHAAGYDAPRFLASAARVSKSLEQARAINVSLATSDECKGRTWTSVMRGLWHTVFGEVALQPTRADNTKVPSFLRVLDGPSGFANSRMPKSSDYLSWAARGLSHA</sequence>
<dbReference type="OrthoDB" id="437784at2759"/>
<proteinExistence type="predicted"/>
<protein>
    <submittedName>
        <fullName evidence="1">Uncharacterized protein</fullName>
    </submittedName>
</protein>
<dbReference type="AlphaFoldDB" id="A0A812QZE5"/>
<reference evidence="1" key="1">
    <citation type="submission" date="2021-02" db="EMBL/GenBank/DDBJ databases">
        <authorList>
            <person name="Dougan E. K."/>
            <person name="Rhodes N."/>
            <person name="Thang M."/>
            <person name="Chan C."/>
        </authorList>
    </citation>
    <scope>NUCLEOTIDE SEQUENCE</scope>
</reference>
<dbReference type="EMBL" id="CAJNIZ010018536">
    <property type="protein sequence ID" value="CAE7411551.1"/>
    <property type="molecule type" value="Genomic_DNA"/>
</dbReference>
<evidence type="ECO:0000313" key="2">
    <source>
        <dbReference type="Proteomes" id="UP000649617"/>
    </source>
</evidence>
<dbReference type="Proteomes" id="UP000649617">
    <property type="component" value="Unassembled WGS sequence"/>
</dbReference>
<keyword evidence="2" id="KW-1185">Reference proteome</keyword>
<name>A0A812QZE5_SYMPI</name>